<proteinExistence type="predicted"/>
<dbReference type="Proteomes" id="UP001195483">
    <property type="component" value="Unassembled WGS sequence"/>
</dbReference>
<dbReference type="EMBL" id="JAEAOA010001004">
    <property type="protein sequence ID" value="KAK3601775.1"/>
    <property type="molecule type" value="Genomic_DNA"/>
</dbReference>
<accession>A0AAE0T0Y0</accession>
<reference evidence="1" key="3">
    <citation type="submission" date="2023-05" db="EMBL/GenBank/DDBJ databases">
        <authorList>
            <person name="Smith C.H."/>
        </authorList>
    </citation>
    <scope>NUCLEOTIDE SEQUENCE</scope>
    <source>
        <strain evidence="1">CHS0354</strain>
        <tissue evidence="1">Mantle</tissue>
    </source>
</reference>
<keyword evidence="2" id="KW-1185">Reference proteome</keyword>
<sequence>MTYADTKGNNLGRKPAETNRYVERIEISRTSRLNMEHLRRMLRATAVEISSTAEELYIKTWPILKEFVILTSRKIRRDG</sequence>
<reference evidence="1" key="1">
    <citation type="journal article" date="2021" name="Genome Biol. Evol.">
        <title>A High-Quality Reference Genome for a Parasitic Bivalve with Doubly Uniparental Inheritance (Bivalvia: Unionida).</title>
        <authorList>
            <person name="Smith C.H."/>
        </authorList>
    </citation>
    <scope>NUCLEOTIDE SEQUENCE</scope>
    <source>
        <strain evidence="1">CHS0354</strain>
    </source>
</reference>
<comment type="caution">
    <text evidence="1">The sequence shown here is derived from an EMBL/GenBank/DDBJ whole genome shotgun (WGS) entry which is preliminary data.</text>
</comment>
<evidence type="ECO:0000313" key="1">
    <source>
        <dbReference type="EMBL" id="KAK3601775.1"/>
    </source>
</evidence>
<gene>
    <name evidence="1" type="ORF">CHS0354_016141</name>
</gene>
<evidence type="ECO:0000313" key="2">
    <source>
        <dbReference type="Proteomes" id="UP001195483"/>
    </source>
</evidence>
<protein>
    <submittedName>
        <fullName evidence="1">Uncharacterized protein</fullName>
    </submittedName>
</protein>
<name>A0AAE0T0Y0_9BIVA</name>
<dbReference type="AlphaFoldDB" id="A0AAE0T0Y0"/>
<organism evidence="1 2">
    <name type="scientific">Potamilus streckersoni</name>
    <dbReference type="NCBI Taxonomy" id="2493646"/>
    <lineage>
        <taxon>Eukaryota</taxon>
        <taxon>Metazoa</taxon>
        <taxon>Spiralia</taxon>
        <taxon>Lophotrochozoa</taxon>
        <taxon>Mollusca</taxon>
        <taxon>Bivalvia</taxon>
        <taxon>Autobranchia</taxon>
        <taxon>Heteroconchia</taxon>
        <taxon>Palaeoheterodonta</taxon>
        <taxon>Unionida</taxon>
        <taxon>Unionoidea</taxon>
        <taxon>Unionidae</taxon>
        <taxon>Ambleminae</taxon>
        <taxon>Lampsilini</taxon>
        <taxon>Potamilus</taxon>
    </lineage>
</organism>
<reference evidence="1" key="2">
    <citation type="journal article" date="2021" name="Genome Biol. Evol.">
        <title>Developing a high-quality reference genome for a parasitic bivalve with doubly uniparental inheritance (Bivalvia: Unionida).</title>
        <authorList>
            <person name="Smith C.H."/>
        </authorList>
    </citation>
    <scope>NUCLEOTIDE SEQUENCE</scope>
    <source>
        <strain evidence="1">CHS0354</strain>
        <tissue evidence="1">Mantle</tissue>
    </source>
</reference>